<gene>
    <name evidence="1" type="ORF">S01H1_16318</name>
</gene>
<accession>X0SXV9</accession>
<organism evidence="1">
    <name type="scientific">marine sediment metagenome</name>
    <dbReference type="NCBI Taxonomy" id="412755"/>
    <lineage>
        <taxon>unclassified sequences</taxon>
        <taxon>metagenomes</taxon>
        <taxon>ecological metagenomes</taxon>
    </lineage>
</organism>
<comment type="caution">
    <text evidence="1">The sequence shown here is derived from an EMBL/GenBank/DDBJ whole genome shotgun (WGS) entry which is preliminary data.</text>
</comment>
<dbReference type="AlphaFoldDB" id="X0SXV9"/>
<sequence length="367" mass="41204">QTVVSLSQETQSEISNANDEDYPIKICCNISTPDLDDDCEYCTSQGYYWDLDGGPSCGSPDLEKDFLWGSQAIQEPYCCGNDINEYYLFRNISIDSSGNNNPSFDEDIDDNNCCDAVDDCVYGDKCYTKDQGVIAYSDVADDVICTNDGRWYDCDYDENSCSDLGWGCGLAWVAGGEDIIIGEYDNETVVECCGDDADEYYNYRRDVKGSFIDTGDSACCNIDTDCIWNSSCYDSEELPYILGPEIRRCTNGEWGPVLDMKCSWDNGTCRYCDDTNTQCNTVLDECVDSGYFKLDYFCENGSWASRTKLVALQLLEIAANSDYPDNYTLFCDDYENSLNYFDYLVPSTVPGSKAWNFLEGYSFFGGD</sequence>
<feature type="non-terminal residue" evidence="1">
    <location>
        <position position="367"/>
    </location>
</feature>
<name>X0SXV9_9ZZZZ</name>
<evidence type="ECO:0000313" key="1">
    <source>
        <dbReference type="EMBL" id="GAF80767.1"/>
    </source>
</evidence>
<reference evidence="1" key="1">
    <citation type="journal article" date="2014" name="Front. Microbiol.">
        <title>High frequency of phylogenetically diverse reductive dehalogenase-homologous genes in deep subseafloor sedimentary metagenomes.</title>
        <authorList>
            <person name="Kawai M."/>
            <person name="Futagami T."/>
            <person name="Toyoda A."/>
            <person name="Takaki Y."/>
            <person name="Nishi S."/>
            <person name="Hori S."/>
            <person name="Arai W."/>
            <person name="Tsubouchi T."/>
            <person name="Morono Y."/>
            <person name="Uchiyama I."/>
            <person name="Ito T."/>
            <person name="Fujiyama A."/>
            <person name="Inagaki F."/>
            <person name="Takami H."/>
        </authorList>
    </citation>
    <scope>NUCLEOTIDE SEQUENCE</scope>
    <source>
        <strain evidence="1">Expedition CK06-06</strain>
    </source>
</reference>
<proteinExistence type="predicted"/>
<protein>
    <submittedName>
        <fullName evidence="1">Uncharacterized protein</fullName>
    </submittedName>
</protein>
<feature type="non-terminal residue" evidence="1">
    <location>
        <position position="1"/>
    </location>
</feature>
<dbReference type="EMBL" id="BARS01008574">
    <property type="protein sequence ID" value="GAF80767.1"/>
    <property type="molecule type" value="Genomic_DNA"/>
</dbReference>